<dbReference type="PANTHER" id="PTHR32063">
    <property type="match status" value="1"/>
</dbReference>
<dbReference type="SUPFAM" id="SSF82714">
    <property type="entry name" value="Multidrug efflux transporter AcrB TolC docking domain, DN and DC subdomains"/>
    <property type="match status" value="1"/>
</dbReference>
<dbReference type="PRINTS" id="PR00702">
    <property type="entry name" value="ACRIFLAVINRP"/>
</dbReference>
<dbReference type="SUPFAM" id="SSF82866">
    <property type="entry name" value="Multidrug efflux transporter AcrB transmembrane domain"/>
    <property type="match status" value="1"/>
</dbReference>
<accession>A0A367M8U0</accession>
<feature type="non-terminal residue" evidence="2">
    <location>
        <position position="401"/>
    </location>
</feature>
<dbReference type="PANTHER" id="PTHR32063:SF10">
    <property type="entry name" value="EFFLUX PUMP MEMBRANE TRANSPORTER"/>
    <property type="match status" value="1"/>
</dbReference>
<name>A0A367M8U0_PSEAI</name>
<proteinExistence type="predicted"/>
<dbReference type="Proteomes" id="UP000253594">
    <property type="component" value="Unassembled WGS sequence"/>
</dbReference>
<sequence>MSEFFIKRPNFAWVVALFISLAGLLVISKLPVAQYPNVAPPQITITATYPGASAKVLVDSVTSVLEESLNGAKGLLYFESTNNSNGTAEIVVTFEPGTDPDLAQVDVQNRLKKAEARMPQAVLTQGLQVEQTSAGFLLIYALSYKEGAQRSDTTALGDYAARNINNELRRLPGVGKLQFFSSEAAMRVWIDPQKLVGFGLSIDDVSNAIRGQNVQVPAGAFGSAPGSSAQELTATLAVKGTLDDPQEFGQVVLRANEDGSLVRLADVARLELGKESYNISSRLNGTPTVGGAIQLSPGANAIQTATLVKQRLAELSAFFPEDMQYSVPYDTSRFVDVAIEKVIHTLIEAMVLVFLVMFLFLQNVRYTLIPSIVVPVCLLGTLMVMYLLGFSVNMMTMFGMV</sequence>
<dbReference type="Pfam" id="PF00873">
    <property type="entry name" value="ACR_tran"/>
    <property type="match status" value="1"/>
</dbReference>
<dbReference type="Gene3D" id="3.30.70.1320">
    <property type="entry name" value="Multidrug efflux transporter AcrB pore domain like"/>
    <property type="match status" value="1"/>
</dbReference>
<feature type="transmembrane region" description="Helical" evidence="1">
    <location>
        <begin position="368"/>
        <end position="388"/>
    </location>
</feature>
<dbReference type="FunFam" id="3.30.70.1430:FF:000001">
    <property type="entry name" value="Efflux pump membrane transporter"/>
    <property type="match status" value="1"/>
</dbReference>
<feature type="transmembrane region" description="Helical" evidence="1">
    <location>
        <begin position="342"/>
        <end position="361"/>
    </location>
</feature>
<dbReference type="InterPro" id="IPR027463">
    <property type="entry name" value="AcrB_DN_DC_subdom"/>
</dbReference>
<dbReference type="AlphaFoldDB" id="A0A367M8U0"/>
<comment type="caution">
    <text evidence="2">The sequence shown here is derived from an EMBL/GenBank/DDBJ whole genome shotgun (WGS) entry which is preliminary data.</text>
</comment>
<dbReference type="SUPFAM" id="SSF82693">
    <property type="entry name" value="Multidrug efflux transporter AcrB pore domain, PN1, PN2, PC1 and PC2 subdomains"/>
    <property type="match status" value="2"/>
</dbReference>
<keyword evidence="1" id="KW-0472">Membrane</keyword>
<feature type="transmembrane region" description="Helical" evidence="1">
    <location>
        <begin position="12"/>
        <end position="32"/>
    </location>
</feature>
<protein>
    <submittedName>
        <fullName evidence="2">Multidrug efflux RND transporter permease subunit</fullName>
    </submittedName>
</protein>
<dbReference type="GO" id="GO:0042910">
    <property type="term" value="F:xenobiotic transmembrane transporter activity"/>
    <property type="evidence" value="ECO:0007669"/>
    <property type="project" value="TreeGrafter"/>
</dbReference>
<gene>
    <name evidence="2" type="ORF">DT376_16305</name>
</gene>
<organism evidence="2 3">
    <name type="scientific">Pseudomonas aeruginosa</name>
    <dbReference type="NCBI Taxonomy" id="287"/>
    <lineage>
        <taxon>Bacteria</taxon>
        <taxon>Pseudomonadati</taxon>
        <taxon>Pseudomonadota</taxon>
        <taxon>Gammaproteobacteria</taxon>
        <taxon>Pseudomonadales</taxon>
        <taxon>Pseudomonadaceae</taxon>
        <taxon>Pseudomonas</taxon>
    </lineage>
</organism>
<dbReference type="InterPro" id="IPR001036">
    <property type="entry name" value="Acrflvin-R"/>
</dbReference>
<evidence type="ECO:0000313" key="2">
    <source>
        <dbReference type="EMBL" id="RCI73820.1"/>
    </source>
</evidence>
<dbReference type="Gene3D" id="3.30.2090.10">
    <property type="entry name" value="Multidrug efflux transporter AcrB TolC docking domain, DN and DC subdomains"/>
    <property type="match status" value="1"/>
</dbReference>
<dbReference type="GO" id="GO:0005886">
    <property type="term" value="C:plasma membrane"/>
    <property type="evidence" value="ECO:0007669"/>
    <property type="project" value="TreeGrafter"/>
</dbReference>
<dbReference type="Gene3D" id="1.20.1640.10">
    <property type="entry name" value="Multidrug efflux transporter AcrB transmembrane domain"/>
    <property type="match status" value="1"/>
</dbReference>
<keyword evidence="1" id="KW-1133">Transmembrane helix</keyword>
<evidence type="ECO:0000256" key="1">
    <source>
        <dbReference type="SAM" id="Phobius"/>
    </source>
</evidence>
<dbReference type="Gene3D" id="3.30.70.1430">
    <property type="entry name" value="Multidrug efflux transporter AcrB pore domain"/>
    <property type="match status" value="1"/>
</dbReference>
<evidence type="ECO:0000313" key="3">
    <source>
        <dbReference type="Proteomes" id="UP000253594"/>
    </source>
</evidence>
<keyword evidence="1" id="KW-0812">Transmembrane</keyword>
<reference evidence="2 3" key="1">
    <citation type="submission" date="2018-07" db="EMBL/GenBank/DDBJ databases">
        <title>Mechanisms of high-level aminoglycoside resistance among Gram-negative pathogens in Brazil.</title>
        <authorList>
            <person name="Ballaben A.S."/>
            <person name="Darini A.L.C."/>
            <person name="Doi Y."/>
        </authorList>
    </citation>
    <scope>NUCLEOTIDE SEQUENCE [LARGE SCALE GENOMIC DNA]</scope>
    <source>
        <strain evidence="2 3">B2-305</strain>
    </source>
</reference>
<dbReference type="EMBL" id="QORE01000518">
    <property type="protein sequence ID" value="RCI73820.1"/>
    <property type="molecule type" value="Genomic_DNA"/>
</dbReference>